<dbReference type="PANTHER" id="PTHR10438">
    <property type="entry name" value="THIOREDOXIN"/>
    <property type="match status" value="1"/>
</dbReference>
<feature type="domain" description="Thioredoxin" evidence="1">
    <location>
        <begin position="1"/>
        <end position="117"/>
    </location>
</feature>
<organism evidence="2 3">
    <name type="scientific">Tritrichomonas musculus</name>
    <dbReference type="NCBI Taxonomy" id="1915356"/>
    <lineage>
        <taxon>Eukaryota</taxon>
        <taxon>Metamonada</taxon>
        <taxon>Parabasalia</taxon>
        <taxon>Tritrichomonadida</taxon>
        <taxon>Tritrichomonadidae</taxon>
        <taxon>Tritrichomonas</taxon>
    </lineage>
</organism>
<dbReference type="PROSITE" id="PS51352">
    <property type="entry name" value="THIOREDOXIN_2"/>
    <property type="match status" value="1"/>
</dbReference>
<evidence type="ECO:0000313" key="3">
    <source>
        <dbReference type="Proteomes" id="UP001470230"/>
    </source>
</evidence>
<dbReference type="InterPro" id="IPR013766">
    <property type="entry name" value="Thioredoxin_domain"/>
</dbReference>
<comment type="caution">
    <text evidence="2">The sequence shown here is derived from an EMBL/GenBank/DDBJ whole genome shotgun (WGS) entry which is preliminary data.</text>
</comment>
<dbReference type="InterPro" id="IPR050620">
    <property type="entry name" value="Thioredoxin_H-type-like"/>
</dbReference>
<dbReference type="EMBL" id="JAPFFF010000015">
    <property type="protein sequence ID" value="KAK8867009.1"/>
    <property type="molecule type" value="Genomic_DNA"/>
</dbReference>
<proteinExistence type="predicted"/>
<reference evidence="2 3" key="1">
    <citation type="submission" date="2024-04" db="EMBL/GenBank/DDBJ databases">
        <title>Tritrichomonas musculus Genome.</title>
        <authorList>
            <person name="Alves-Ferreira E."/>
            <person name="Grigg M."/>
            <person name="Lorenzi H."/>
            <person name="Galac M."/>
        </authorList>
    </citation>
    <scope>NUCLEOTIDE SEQUENCE [LARGE SCALE GENOMIC DNA]</scope>
    <source>
        <strain evidence="2 3">EAF2021</strain>
    </source>
</reference>
<keyword evidence="3" id="KW-1185">Reference proteome</keyword>
<gene>
    <name evidence="2" type="ORF">M9Y10_009978</name>
</gene>
<dbReference type="PROSITE" id="PS00194">
    <property type="entry name" value="THIOREDOXIN_1"/>
    <property type="match status" value="1"/>
</dbReference>
<dbReference type="InterPro" id="IPR036249">
    <property type="entry name" value="Thioredoxin-like_sf"/>
</dbReference>
<protein>
    <submittedName>
        <fullName evidence="2">Thioredoxin domain-containing protein 2</fullName>
    </submittedName>
</protein>
<dbReference type="PANTHER" id="PTHR10438:SF468">
    <property type="entry name" value="THIOREDOXIN-1-RELATED"/>
    <property type="match status" value="1"/>
</dbReference>
<dbReference type="Gene3D" id="3.40.30.10">
    <property type="entry name" value="Glutaredoxin"/>
    <property type="match status" value="1"/>
</dbReference>
<name>A0ABR2IR48_9EUKA</name>
<accession>A0ABR2IR48</accession>
<sequence length="118" mass="13018">MAANIPNLEKFSGSYQDLCQYINTAQKLVVVDFSAEWCPPCRRLGELLPSIAESNPHVQFLKIDIDESRDVSNHYGVSSIPHIKFLKAGQDGQIQELASVIGADIPQIKAKISQFTSS</sequence>
<dbReference type="SUPFAM" id="SSF52833">
    <property type="entry name" value="Thioredoxin-like"/>
    <property type="match status" value="1"/>
</dbReference>
<evidence type="ECO:0000259" key="1">
    <source>
        <dbReference type="PROSITE" id="PS51352"/>
    </source>
</evidence>
<evidence type="ECO:0000313" key="2">
    <source>
        <dbReference type="EMBL" id="KAK8867009.1"/>
    </source>
</evidence>
<dbReference type="InterPro" id="IPR017937">
    <property type="entry name" value="Thioredoxin_CS"/>
</dbReference>
<dbReference type="Proteomes" id="UP001470230">
    <property type="component" value="Unassembled WGS sequence"/>
</dbReference>
<dbReference type="CDD" id="cd02947">
    <property type="entry name" value="TRX_family"/>
    <property type="match status" value="1"/>
</dbReference>
<dbReference type="Pfam" id="PF00085">
    <property type="entry name" value="Thioredoxin"/>
    <property type="match status" value="1"/>
</dbReference>